<reference evidence="6 7" key="1">
    <citation type="journal article" date="2007" name="Nature">
        <title>Evolution of genes and genomes on the Drosophila phylogeny.</title>
        <authorList>
            <consortium name="Drosophila 12 Genomes Consortium"/>
            <person name="Clark A.G."/>
            <person name="Eisen M.B."/>
            <person name="Smith D.R."/>
            <person name="Bergman C.M."/>
            <person name="Oliver B."/>
            <person name="Markow T.A."/>
            <person name="Kaufman T.C."/>
            <person name="Kellis M."/>
            <person name="Gelbart W."/>
            <person name="Iyer V.N."/>
            <person name="Pollard D.A."/>
            <person name="Sackton T.B."/>
            <person name="Larracuente A.M."/>
            <person name="Singh N.D."/>
            <person name="Abad J.P."/>
            <person name="Abt D.N."/>
            <person name="Adryan B."/>
            <person name="Aguade M."/>
            <person name="Akashi H."/>
            <person name="Anderson W.W."/>
            <person name="Aquadro C.F."/>
            <person name="Ardell D.H."/>
            <person name="Arguello R."/>
            <person name="Artieri C.G."/>
            <person name="Barbash D.A."/>
            <person name="Barker D."/>
            <person name="Barsanti P."/>
            <person name="Batterham P."/>
            <person name="Batzoglou S."/>
            <person name="Begun D."/>
            <person name="Bhutkar A."/>
            <person name="Blanco E."/>
            <person name="Bosak S.A."/>
            <person name="Bradley R.K."/>
            <person name="Brand A.D."/>
            <person name="Brent M.R."/>
            <person name="Brooks A.N."/>
            <person name="Brown R.H."/>
            <person name="Butlin R.K."/>
            <person name="Caggese C."/>
            <person name="Calvi B.R."/>
            <person name="Bernardo de Carvalho A."/>
            <person name="Caspi A."/>
            <person name="Castrezana S."/>
            <person name="Celniker S.E."/>
            <person name="Chang J.L."/>
            <person name="Chapple C."/>
            <person name="Chatterji S."/>
            <person name="Chinwalla A."/>
            <person name="Civetta A."/>
            <person name="Clifton S.W."/>
            <person name="Comeron J.M."/>
            <person name="Costello J.C."/>
            <person name="Coyne J.A."/>
            <person name="Daub J."/>
            <person name="David R.G."/>
            <person name="Delcher A.L."/>
            <person name="Delehaunty K."/>
            <person name="Do C.B."/>
            <person name="Ebling H."/>
            <person name="Edwards K."/>
            <person name="Eickbush T."/>
            <person name="Evans J.D."/>
            <person name="Filipski A."/>
            <person name="Findeiss S."/>
            <person name="Freyhult E."/>
            <person name="Fulton L."/>
            <person name="Fulton R."/>
            <person name="Garcia A.C."/>
            <person name="Gardiner A."/>
            <person name="Garfield D.A."/>
            <person name="Garvin B.E."/>
            <person name="Gibson G."/>
            <person name="Gilbert D."/>
            <person name="Gnerre S."/>
            <person name="Godfrey J."/>
            <person name="Good R."/>
            <person name="Gotea V."/>
            <person name="Gravely B."/>
            <person name="Greenberg A.J."/>
            <person name="Griffiths-Jones S."/>
            <person name="Gross S."/>
            <person name="Guigo R."/>
            <person name="Gustafson E.A."/>
            <person name="Haerty W."/>
            <person name="Hahn M.W."/>
            <person name="Halligan D.L."/>
            <person name="Halpern A.L."/>
            <person name="Halter G.M."/>
            <person name="Han M.V."/>
            <person name="Heger A."/>
            <person name="Hillier L."/>
            <person name="Hinrichs A.S."/>
            <person name="Holmes I."/>
            <person name="Hoskins R.A."/>
            <person name="Hubisz M.J."/>
            <person name="Hultmark D."/>
            <person name="Huntley M.A."/>
            <person name="Jaffe D.B."/>
            <person name="Jagadeeshan S."/>
            <person name="Jeck W.R."/>
            <person name="Johnson J."/>
            <person name="Jones C.D."/>
            <person name="Jordan W.C."/>
            <person name="Karpen G.H."/>
            <person name="Kataoka E."/>
            <person name="Keightley P.D."/>
            <person name="Kheradpour P."/>
            <person name="Kirkness E.F."/>
            <person name="Koerich L.B."/>
            <person name="Kristiansen K."/>
            <person name="Kudrna D."/>
            <person name="Kulathinal R.J."/>
            <person name="Kumar S."/>
            <person name="Kwok R."/>
            <person name="Lander E."/>
            <person name="Langley C.H."/>
            <person name="Lapoint R."/>
            <person name="Lazzaro B.P."/>
            <person name="Lee S.J."/>
            <person name="Levesque L."/>
            <person name="Li R."/>
            <person name="Lin C.F."/>
            <person name="Lin M.F."/>
            <person name="Lindblad-Toh K."/>
            <person name="Llopart A."/>
            <person name="Long M."/>
            <person name="Low L."/>
            <person name="Lozovsky E."/>
            <person name="Lu J."/>
            <person name="Luo M."/>
            <person name="Machado C.A."/>
            <person name="Makalowski W."/>
            <person name="Marzo M."/>
            <person name="Matsuda M."/>
            <person name="Matzkin L."/>
            <person name="McAllister B."/>
            <person name="McBride C.S."/>
            <person name="McKernan B."/>
            <person name="McKernan K."/>
            <person name="Mendez-Lago M."/>
            <person name="Minx P."/>
            <person name="Mollenhauer M.U."/>
            <person name="Montooth K."/>
            <person name="Mount S.M."/>
            <person name="Mu X."/>
            <person name="Myers E."/>
            <person name="Negre B."/>
            <person name="Newfeld S."/>
            <person name="Nielsen R."/>
            <person name="Noor M.A."/>
            <person name="O'Grady P."/>
            <person name="Pachter L."/>
            <person name="Papaceit M."/>
            <person name="Parisi M.J."/>
            <person name="Parisi M."/>
            <person name="Parts L."/>
            <person name="Pedersen J.S."/>
            <person name="Pesole G."/>
            <person name="Phillippy A.M."/>
            <person name="Ponting C.P."/>
            <person name="Pop M."/>
            <person name="Porcelli D."/>
            <person name="Powell J.R."/>
            <person name="Prohaska S."/>
            <person name="Pruitt K."/>
            <person name="Puig M."/>
            <person name="Quesneville H."/>
            <person name="Ram K.R."/>
            <person name="Rand D."/>
            <person name="Rasmussen M.D."/>
            <person name="Reed L.K."/>
            <person name="Reenan R."/>
            <person name="Reily A."/>
            <person name="Remington K.A."/>
            <person name="Rieger T.T."/>
            <person name="Ritchie M.G."/>
            <person name="Robin C."/>
            <person name="Rogers Y.H."/>
            <person name="Rohde C."/>
            <person name="Rozas J."/>
            <person name="Rubenfield M.J."/>
            <person name="Ruiz A."/>
            <person name="Russo S."/>
            <person name="Salzberg S.L."/>
            <person name="Sanchez-Gracia A."/>
            <person name="Saranga D.J."/>
            <person name="Sato H."/>
            <person name="Schaeffer S.W."/>
            <person name="Schatz M.C."/>
            <person name="Schlenke T."/>
            <person name="Schwartz R."/>
            <person name="Segarra C."/>
            <person name="Singh R.S."/>
            <person name="Sirot L."/>
            <person name="Sirota M."/>
            <person name="Sisneros N.B."/>
            <person name="Smith C.D."/>
            <person name="Smith T.F."/>
            <person name="Spieth J."/>
            <person name="Stage D.E."/>
            <person name="Stark A."/>
            <person name="Stephan W."/>
            <person name="Strausberg R.L."/>
            <person name="Strempel S."/>
            <person name="Sturgill D."/>
            <person name="Sutton G."/>
            <person name="Sutton G.G."/>
            <person name="Tao W."/>
            <person name="Teichmann S."/>
            <person name="Tobari Y.N."/>
            <person name="Tomimura Y."/>
            <person name="Tsolas J.M."/>
            <person name="Valente V.L."/>
            <person name="Venter E."/>
            <person name="Venter J.C."/>
            <person name="Vicario S."/>
            <person name="Vieira F.G."/>
            <person name="Vilella A.J."/>
            <person name="Villasante A."/>
            <person name="Walenz B."/>
            <person name="Wang J."/>
            <person name="Wasserman M."/>
            <person name="Watts T."/>
            <person name="Wilson D."/>
            <person name="Wilson R.K."/>
            <person name="Wing R.A."/>
            <person name="Wolfner M.F."/>
            <person name="Wong A."/>
            <person name="Wong G.K."/>
            <person name="Wu C.I."/>
            <person name="Wu G."/>
            <person name="Yamamoto D."/>
            <person name="Yang H.P."/>
            <person name="Yang S.P."/>
            <person name="Yorke J.A."/>
            <person name="Yoshida K."/>
            <person name="Zdobnov E."/>
            <person name="Zhang P."/>
            <person name="Zhang Y."/>
            <person name="Zimin A.V."/>
            <person name="Baldwin J."/>
            <person name="Abdouelleil A."/>
            <person name="Abdulkadir J."/>
            <person name="Abebe A."/>
            <person name="Abera B."/>
            <person name="Abreu J."/>
            <person name="Acer S.C."/>
            <person name="Aftuck L."/>
            <person name="Alexander A."/>
            <person name="An P."/>
            <person name="Anderson E."/>
            <person name="Anderson S."/>
            <person name="Arachi H."/>
            <person name="Azer M."/>
            <person name="Bachantsang P."/>
            <person name="Barry A."/>
            <person name="Bayul T."/>
            <person name="Berlin A."/>
            <person name="Bessette D."/>
            <person name="Bloom T."/>
            <person name="Blye J."/>
            <person name="Boguslavskiy L."/>
            <person name="Bonnet C."/>
            <person name="Boukhgalter B."/>
            <person name="Bourzgui I."/>
            <person name="Brown A."/>
            <person name="Cahill P."/>
            <person name="Channer S."/>
            <person name="Cheshatsang Y."/>
            <person name="Chuda L."/>
            <person name="Citroen M."/>
            <person name="Collymore A."/>
            <person name="Cooke P."/>
            <person name="Costello M."/>
            <person name="D'Aco K."/>
            <person name="Daza R."/>
            <person name="De Haan G."/>
            <person name="DeGray S."/>
            <person name="DeMaso C."/>
            <person name="Dhargay N."/>
            <person name="Dooley K."/>
            <person name="Dooley E."/>
            <person name="Doricent M."/>
            <person name="Dorje P."/>
            <person name="Dorjee K."/>
            <person name="Dupes A."/>
            <person name="Elong R."/>
            <person name="Falk J."/>
            <person name="Farina A."/>
            <person name="Faro S."/>
            <person name="Ferguson D."/>
            <person name="Fisher S."/>
            <person name="Foley C.D."/>
            <person name="Franke A."/>
            <person name="Friedrich D."/>
            <person name="Gadbois L."/>
            <person name="Gearin G."/>
            <person name="Gearin C.R."/>
            <person name="Giannoukos G."/>
            <person name="Goode T."/>
            <person name="Graham J."/>
            <person name="Grandbois E."/>
            <person name="Grewal S."/>
            <person name="Gyaltsen K."/>
            <person name="Hafez N."/>
            <person name="Hagos B."/>
            <person name="Hall J."/>
            <person name="Henson C."/>
            <person name="Hollinger A."/>
            <person name="Honan T."/>
            <person name="Huard M.D."/>
            <person name="Hughes L."/>
            <person name="Hurhula B."/>
            <person name="Husby M.E."/>
            <person name="Kamat A."/>
            <person name="Kanga B."/>
            <person name="Kashin S."/>
            <person name="Khazanovich D."/>
            <person name="Kisner P."/>
            <person name="Lance K."/>
            <person name="Lara M."/>
            <person name="Lee W."/>
            <person name="Lennon N."/>
            <person name="Letendre F."/>
            <person name="LeVine R."/>
            <person name="Lipovsky A."/>
            <person name="Liu X."/>
            <person name="Liu J."/>
            <person name="Liu S."/>
            <person name="Lokyitsang T."/>
            <person name="Lokyitsang Y."/>
            <person name="Lubonja R."/>
            <person name="Lui A."/>
            <person name="MacDonald P."/>
            <person name="Magnisalis V."/>
            <person name="Maru K."/>
            <person name="Matthews C."/>
            <person name="McCusker W."/>
            <person name="McDonough S."/>
            <person name="Mehta T."/>
            <person name="Meldrim J."/>
            <person name="Meneus L."/>
            <person name="Mihai O."/>
            <person name="Mihalev A."/>
            <person name="Mihova T."/>
            <person name="Mittelman R."/>
            <person name="Mlenga V."/>
            <person name="Montmayeur A."/>
            <person name="Mulrain L."/>
            <person name="Navidi A."/>
            <person name="Naylor J."/>
            <person name="Negash T."/>
            <person name="Nguyen T."/>
            <person name="Nguyen N."/>
            <person name="Nicol R."/>
            <person name="Norbu C."/>
            <person name="Norbu N."/>
            <person name="Novod N."/>
            <person name="O'Neill B."/>
            <person name="Osman S."/>
            <person name="Markiewicz E."/>
            <person name="Oyono O.L."/>
            <person name="Patti C."/>
            <person name="Phunkhang P."/>
            <person name="Pierre F."/>
            <person name="Priest M."/>
            <person name="Raghuraman S."/>
            <person name="Rege F."/>
            <person name="Reyes R."/>
            <person name="Rise C."/>
            <person name="Rogov P."/>
            <person name="Ross K."/>
            <person name="Ryan E."/>
            <person name="Settipalli S."/>
            <person name="Shea T."/>
            <person name="Sherpa N."/>
            <person name="Shi L."/>
            <person name="Shih D."/>
            <person name="Sparrow T."/>
            <person name="Spaulding J."/>
            <person name="Stalker J."/>
            <person name="Stange-Thomann N."/>
            <person name="Stavropoulos S."/>
            <person name="Stone C."/>
            <person name="Strader C."/>
            <person name="Tesfaye S."/>
            <person name="Thomson T."/>
            <person name="Thoulutsang Y."/>
            <person name="Thoulutsang D."/>
            <person name="Topham K."/>
            <person name="Topping I."/>
            <person name="Tsamla T."/>
            <person name="Vassiliev H."/>
            <person name="Vo A."/>
            <person name="Wangchuk T."/>
            <person name="Wangdi T."/>
            <person name="Weiand M."/>
            <person name="Wilkinson J."/>
            <person name="Wilson A."/>
            <person name="Yadav S."/>
            <person name="Young G."/>
            <person name="Yu Q."/>
            <person name="Zembek L."/>
            <person name="Zhong D."/>
            <person name="Zimmer A."/>
            <person name="Zwirko Z."/>
            <person name="Jaffe D.B."/>
            <person name="Alvarez P."/>
            <person name="Brockman W."/>
            <person name="Butler J."/>
            <person name="Chin C."/>
            <person name="Gnerre S."/>
            <person name="Grabherr M."/>
            <person name="Kleber M."/>
            <person name="Mauceli E."/>
            <person name="MacCallum I."/>
        </authorList>
    </citation>
    <scope>NUCLEOTIDE SEQUENCE [LARGE SCALE GENOMIC DNA]</scope>
    <source>
        <strain evidence="7">Tucson 14030-0811.24</strain>
    </source>
</reference>
<feature type="compositionally biased region" description="Low complexity" evidence="4">
    <location>
        <begin position="1021"/>
        <end position="1032"/>
    </location>
</feature>
<feature type="region of interest" description="Disordered" evidence="4">
    <location>
        <begin position="581"/>
        <end position="604"/>
    </location>
</feature>
<dbReference type="eggNOG" id="ENOG502RTNH">
    <property type="taxonomic scope" value="Eukaryota"/>
</dbReference>
<keyword evidence="7" id="KW-1185">Reference proteome</keyword>
<feature type="domain" description="Spondin-like TSP1" evidence="5">
    <location>
        <begin position="841"/>
        <end position="892"/>
    </location>
</feature>
<dbReference type="OrthoDB" id="98591at2759"/>
<name>A0A0Q9WPT7_DROWI</name>
<dbReference type="FunFam" id="2.20.100.10:FF:000026">
    <property type="entry name" value="Spondin 1"/>
    <property type="match status" value="1"/>
</dbReference>
<dbReference type="SMART" id="SM00209">
    <property type="entry name" value="TSP1"/>
    <property type="match status" value="1"/>
</dbReference>
<evidence type="ECO:0000256" key="1">
    <source>
        <dbReference type="ARBA" id="ARBA00022729"/>
    </source>
</evidence>
<sequence>MERQREKENGDRKEIERLERPKDEQRRTESEEINRQKQENERKNQEEKNKQKKHEEFERQKDKEKQAFELQQEGHEKGTQRVEHEIERQRARREKSEKENHKRQLEEQARRAREIILLARQISEETQQQTDIQSTREHEAREEPEHDEVIMETQQNKQYKRRDRQENPYQIGDQKEKYATDPKVELERRCHGDYRQIMQRREAIQVQEEWKKAWNCVNEMVAEKDRLDCEIQEAFKKLEVLKTGMDEGDNIEETGTTQRSALTESLPPPDEFSANWQRENATKLKLLQDLKVTLVEKRKTNSEKHATQKTDEEANKQEALNTKPEPKSKWDFMWSPMLQQYIHLEDHMPTLGETPMIPSSELNDDQFLLNPYSESEIKIRRQLQRHLQHRKLRPRPSSSQEYFQPVPLADMPQDERWSRFTEDYQESSVDEFETQTDGPRSIAGQITPPSSEGCQSSPFSRKSSLQSFDSLQSSSGADPKYLLAGRYCPHQKSYVVEEELSARQLNKIPPRPHGNTEEQINYHDWVRSRVSEWEQQLNLQKTDDADSPQDEELDIKHKGSQDRLSSVLTYCIQTGRQKRRISTCHQNMHSQSSQSDDDRSHLAQTNQLTDAEESQAFGCLLQGELRARCETPEMEIRHLMAENVLMERKLRNAKWRQKDSQIRKHMAHQAISVIRLFHRQRRATQYCDEQEEPEDFENFSYQNQREHLVNLVHQKEIQNLHLSFNIFRKLSTPLIDGNEVNASFNLQLAELDTQLESHLKSVLGKPLKRQMELKAANYQRQREQEENARLVATWRTNEQLQRKKKHLPKHCFRLVQRLFNDHCDMSHGPAREALQNIMLDCQVSDWGAWSECDKSCGTGMMTRTRQILQAAQNGGKHCPSLLQKRGCQGYRCHGHRDKKILREMALLLPAALSRNRHANDSSDIRRNLRTRYHDSYKHNRDHEYCVEFEVIKASKACHKLPPYNLMLEGDRITVRCDLEALIQDSTVSSTTSKTNGPSTTMATTTTLAHKSPENFNEDENYNNNNNNNNNNNSDDEDNEELDEEDDEDDAQNMLDTGSNESYEYRHQRQLPISHQRQRSATSKRSAAAIPLATTTATPPISYHCRGEGLSGRTTRWSALAAPSCRGKWLRLTVGPPKKCNHAQFIFV</sequence>
<feature type="compositionally biased region" description="Basic and acidic residues" evidence="4">
    <location>
        <begin position="134"/>
        <end position="149"/>
    </location>
</feature>
<dbReference type="InterPro" id="IPR039942">
    <property type="entry name" value="SBSPO"/>
</dbReference>
<organism evidence="6 7">
    <name type="scientific">Drosophila willistoni</name>
    <name type="common">Fruit fly</name>
    <dbReference type="NCBI Taxonomy" id="7260"/>
    <lineage>
        <taxon>Eukaryota</taxon>
        <taxon>Metazoa</taxon>
        <taxon>Ecdysozoa</taxon>
        <taxon>Arthropoda</taxon>
        <taxon>Hexapoda</taxon>
        <taxon>Insecta</taxon>
        <taxon>Pterygota</taxon>
        <taxon>Neoptera</taxon>
        <taxon>Endopterygota</taxon>
        <taxon>Diptera</taxon>
        <taxon>Brachycera</taxon>
        <taxon>Muscomorpha</taxon>
        <taxon>Ephydroidea</taxon>
        <taxon>Drosophilidae</taxon>
        <taxon>Drosophila</taxon>
        <taxon>Sophophora</taxon>
    </lineage>
</organism>
<keyword evidence="2" id="KW-1015">Disulfide bond</keyword>
<evidence type="ECO:0000259" key="5">
    <source>
        <dbReference type="Pfam" id="PF19028"/>
    </source>
</evidence>
<feature type="region of interest" description="Disordered" evidence="4">
    <location>
        <begin position="385"/>
        <end position="410"/>
    </location>
</feature>
<feature type="compositionally biased region" description="Basic and acidic residues" evidence="4">
    <location>
        <begin position="297"/>
        <end position="316"/>
    </location>
</feature>
<feature type="compositionally biased region" description="Acidic residues" evidence="4">
    <location>
        <begin position="423"/>
        <end position="434"/>
    </location>
</feature>
<dbReference type="InterPro" id="IPR036383">
    <property type="entry name" value="TSP1_rpt_sf"/>
</dbReference>
<dbReference type="EMBL" id="CH963851">
    <property type="protein sequence ID" value="KRF98191.1"/>
    <property type="molecule type" value="Genomic_DNA"/>
</dbReference>
<feature type="region of interest" description="Disordered" evidence="4">
    <location>
        <begin position="539"/>
        <end position="560"/>
    </location>
</feature>
<feature type="region of interest" description="Disordered" evidence="4">
    <location>
        <begin position="1"/>
        <end position="107"/>
    </location>
</feature>
<evidence type="ECO:0000256" key="2">
    <source>
        <dbReference type="ARBA" id="ARBA00023157"/>
    </source>
</evidence>
<keyword evidence="1" id="KW-0732">Signal</keyword>
<protein>
    <recommendedName>
        <fullName evidence="5">Spondin-like TSP1 domain-containing protein</fullName>
    </recommendedName>
</protein>
<dbReference type="AlphaFoldDB" id="A0A0Q9WPT7"/>
<feature type="region of interest" description="Disordered" evidence="4">
    <location>
        <begin position="247"/>
        <end position="272"/>
    </location>
</feature>
<feature type="compositionally biased region" description="Low complexity" evidence="4">
    <location>
        <begin position="585"/>
        <end position="594"/>
    </location>
</feature>
<feature type="compositionally biased region" description="Acidic residues" evidence="4">
    <location>
        <begin position="1033"/>
        <end position="1050"/>
    </location>
</feature>
<evidence type="ECO:0000313" key="7">
    <source>
        <dbReference type="Proteomes" id="UP000007798"/>
    </source>
</evidence>
<evidence type="ECO:0000256" key="3">
    <source>
        <dbReference type="ARBA" id="ARBA00023180"/>
    </source>
</evidence>
<dbReference type="Gene3D" id="2.20.100.10">
    <property type="entry name" value="Thrombospondin type-1 (TSP1) repeat"/>
    <property type="match status" value="1"/>
</dbReference>
<feature type="compositionally biased region" description="Polar residues" evidence="4">
    <location>
        <begin position="124"/>
        <end position="133"/>
    </location>
</feature>
<keyword evidence="3" id="KW-0325">Glycoprotein</keyword>
<dbReference type="Pfam" id="PF19028">
    <property type="entry name" value="TSP1_spondin"/>
    <property type="match status" value="1"/>
</dbReference>
<dbReference type="InterPro" id="IPR000884">
    <property type="entry name" value="TSP1_rpt"/>
</dbReference>
<dbReference type="InParanoid" id="A0A0Q9WPT7"/>
<dbReference type="PANTHER" id="PTHR20920:SF5">
    <property type="entry name" value="SMB DOMAIN-CONTAINING PROTEIN"/>
    <property type="match status" value="1"/>
</dbReference>
<feature type="compositionally biased region" description="Basic residues" evidence="4">
    <location>
        <begin position="385"/>
        <end position="394"/>
    </location>
</feature>
<dbReference type="InterPro" id="IPR044004">
    <property type="entry name" value="TSP1_spondin_dom"/>
</dbReference>
<evidence type="ECO:0000313" key="6">
    <source>
        <dbReference type="EMBL" id="KRF98191.1"/>
    </source>
</evidence>
<dbReference type="PANTHER" id="PTHR20920">
    <property type="entry name" value="RPE-SPONDIN"/>
    <property type="match status" value="1"/>
</dbReference>
<feature type="region of interest" description="Disordered" evidence="4">
    <location>
        <begin position="297"/>
        <end position="328"/>
    </location>
</feature>
<gene>
    <name evidence="6" type="primary">Dwil\GK19900</name>
    <name evidence="6" type="ORF">Dwil_GK19900</name>
</gene>
<dbReference type="STRING" id="7260.A0A0Q9WPT7"/>
<dbReference type="PROSITE" id="PS50092">
    <property type="entry name" value="TSP1"/>
    <property type="match status" value="1"/>
</dbReference>
<feature type="region of interest" description="Disordered" evidence="4">
    <location>
        <begin position="1012"/>
        <end position="1086"/>
    </location>
</feature>
<accession>A0A0Q9WPT7</accession>
<feature type="compositionally biased region" description="Polar residues" evidence="4">
    <location>
        <begin position="253"/>
        <end position="263"/>
    </location>
</feature>
<proteinExistence type="predicted"/>
<feature type="region of interest" description="Disordered" evidence="4">
    <location>
        <begin position="422"/>
        <end position="472"/>
    </location>
</feature>
<dbReference type="Proteomes" id="UP000007798">
    <property type="component" value="Unassembled WGS sequence"/>
</dbReference>
<evidence type="ECO:0000256" key="4">
    <source>
        <dbReference type="SAM" id="MobiDB-lite"/>
    </source>
</evidence>
<feature type="compositionally biased region" description="Low complexity" evidence="4">
    <location>
        <begin position="463"/>
        <end position="472"/>
    </location>
</feature>
<dbReference type="SUPFAM" id="SSF82895">
    <property type="entry name" value="TSP-1 type 1 repeat"/>
    <property type="match status" value="1"/>
</dbReference>
<feature type="compositionally biased region" description="Polar residues" evidence="4">
    <location>
        <begin position="1070"/>
        <end position="1084"/>
    </location>
</feature>
<feature type="region of interest" description="Disordered" evidence="4">
    <location>
        <begin position="119"/>
        <end position="179"/>
    </location>
</feature>
<feature type="compositionally biased region" description="Polar residues" evidence="4">
    <location>
        <begin position="447"/>
        <end position="462"/>
    </location>
</feature>